<accession>A0ABR9SNA6</accession>
<feature type="region of interest" description="Disordered" evidence="1">
    <location>
        <begin position="1"/>
        <end position="31"/>
    </location>
</feature>
<keyword evidence="3" id="KW-1185">Reference proteome</keyword>
<dbReference type="Proteomes" id="UP000613075">
    <property type="component" value="Unassembled WGS sequence"/>
</dbReference>
<evidence type="ECO:0000256" key="1">
    <source>
        <dbReference type="SAM" id="MobiDB-lite"/>
    </source>
</evidence>
<dbReference type="Pfam" id="PF05930">
    <property type="entry name" value="Phage_AlpA"/>
    <property type="match status" value="1"/>
</dbReference>
<organism evidence="2 3">
    <name type="scientific">Pseudomonas cyclaminis</name>
    <dbReference type="NCBI Taxonomy" id="2781239"/>
    <lineage>
        <taxon>Bacteria</taxon>
        <taxon>Pseudomonadati</taxon>
        <taxon>Pseudomonadota</taxon>
        <taxon>Gammaproteobacteria</taxon>
        <taxon>Pseudomonadales</taxon>
        <taxon>Pseudomonadaceae</taxon>
        <taxon>Pseudomonas</taxon>
    </lineage>
</organism>
<name>A0ABR9SNA6_9PSED</name>
<reference evidence="2 3" key="1">
    <citation type="submission" date="2020-10" db="EMBL/GenBank/DDBJ databases">
        <title>The draft genomes of Cyclamen pathogen Pseudomonas sp.</title>
        <authorList>
            <person name="Fujikawa T."/>
            <person name="Sawada H."/>
        </authorList>
    </citation>
    <scope>NUCLEOTIDE SEQUENCE [LARGE SCALE GENOMIC DNA]</scope>
    <source>
        <strain evidence="2 3">MAFF 301449</strain>
    </source>
</reference>
<gene>
    <name evidence="2" type="ORF">IQK56_03745</name>
</gene>
<dbReference type="InterPro" id="IPR010260">
    <property type="entry name" value="AlpA"/>
</dbReference>
<comment type="caution">
    <text evidence="2">The sequence shown here is derived from an EMBL/GenBank/DDBJ whole genome shotgun (WGS) entry which is preliminary data.</text>
</comment>
<evidence type="ECO:0000313" key="2">
    <source>
        <dbReference type="EMBL" id="MBE8590109.1"/>
    </source>
</evidence>
<sequence>MKDHTRKYANPTEIRSYETSDLSAKRTSHPAADPSAILIRMPEVMGIVGLARPTIYKLMQQADSGFPLPVKLSGSSARSAPVAWVLAEVLDWTRARIAARDRVAA</sequence>
<dbReference type="EMBL" id="JADDUM010000027">
    <property type="protein sequence ID" value="MBE8590109.1"/>
    <property type="molecule type" value="Genomic_DNA"/>
</dbReference>
<protein>
    <submittedName>
        <fullName evidence="2">AlpA family phage regulatory protein</fullName>
    </submittedName>
</protein>
<proteinExistence type="predicted"/>
<evidence type="ECO:0000313" key="3">
    <source>
        <dbReference type="Proteomes" id="UP000613075"/>
    </source>
</evidence>
<dbReference type="Gene3D" id="1.10.238.160">
    <property type="match status" value="1"/>
</dbReference>
<dbReference type="RefSeq" id="WP_081609191.1">
    <property type="nucleotide sequence ID" value="NZ_JADDUM010000027.1"/>
</dbReference>